<dbReference type="AlphaFoldDB" id="A0A7C9DKW8"/>
<feature type="compositionally biased region" description="Polar residues" evidence="1">
    <location>
        <begin position="40"/>
        <end position="54"/>
    </location>
</feature>
<feature type="region of interest" description="Disordered" evidence="1">
    <location>
        <begin position="19"/>
        <end position="54"/>
    </location>
</feature>
<feature type="compositionally biased region" description="Low complexity" evidence="1">
    <location>
        <begin position="93"/>
        <end position="104"/>
    </location>
</feature>
<evidence type="ECO:0000313" key="2">
    <source>
        <dbReference type="EMBL" id="MBA4640848.1"/>
    </source>
</evidence>
<protein>
    <submittedName>
        <fullName evidence="2">Uncharacterized protein</fullName>
    </submittedName>
</protein>
<evidence type="ECO:0000256" key="1">
    <source>
        <dbReference type="SAM" id="MobiDB-lite"/>
    </source>
</evidence>
<feature type="region of interest" description="Disordered" evidence="1">
    <location>
        <begin position="93"/>
        <end position="116"/>
    </location>
</feature>
<proteinExistence type="predicted"/>
<dbReference type="EMBL" id="GISG01121469">
    <property type="protein sequence ID" value="MBA4640848.1"/>
    <property type="molecule type" value="Transcribed_RNA"/>
</dbReference>
<reference evidence="2" key="2">
    <citation type="submission" date="2020-07" db="EMBL/GenBank/DDBJ databases">
        <authorList>
            <person name="Vera ALvarez R."/>
            <person name="Arias-Moreno D.M."/>
            <person name="Jimenez-Jacinto V."/>
            <person name="Jimenez-Bremont J.F."/>
            <person name="Swaminathan K."/>
            <person name="Moose S.P."/>
            <person name="Guerrero-Gonzalez M.L."/>
            <person name="Marino-Ramirez L."/>
            <person name="Landsman D."/>
            <person name="Rodriguez-Kessler M."/>
            <person name="Delgado-Sanchez P."/>
        </authorList>
    </citation>
    <scope>NUCLEOTIDE SEQUENCE</scope>
    <source>
        <tissue evidence="2">Cladode</tissue>
    </source>
</reference>
<reference evidence="2" key="1">
    <citation type="journal article" date="2013" name="J. Plant Res.">
        <title>Effect of fungi and light on seed germination of three Opuntia species from semiarid lands of central Mexico.</title>
        <authorList>
            <person name="Delgado-Sanchez P."/>
            <person name="Jimenez-Bremont J.F."/>
            <person name="Guerrero-Gonzalez Mde L."/>
            <person name="Flores J."/>
        </authorList>
    </citation>
    <scope>NUCLEOTIDE SEQUENCE</scope>
    <source>
        <tissue evidence="2">Cladode</tissue>
    </source>
</reference>
<sequence length="116" mass="12625">MFQYNALKSKSIWTTMSKSDRKTLFPSKSNNGKRRAKAKPSTSSPLSGVSQPSPSLRSFFFKPCLPISFSSPTFMTGAASSAKSISSSFIISSGGGMSKSSSMFYSRKRNAELRNE</sequence>
<organism evidence="2">
    <name type="scientific">Opuntia streptacantha</name>
    <name type="common">Prickly pear cactus</name>
    <name type="synonym">Opuntia cardona</name>
    <dbReference type="NCBI Taxonomy" id="393608"/>
    <lineage>
        <taxon>Eukaryota</taxon>
        <taxon>Viridiplantae</taxon>
        <taxon>Streptophyta</taxon>
        <taxon>Embryophyta</taxon>
        <taxon>Tracheophyta</taxon>
        <taxon>Spermatophyta</taxon>
        <taxon>Magnoliopsida</taxon>
        <taxon>eudicotyledons</taxon>
        <taxon>Gunneridae</taxon>
        <taxon>Pentapetalae</taxon>
        <taxon>Caryophyllales</taxon>
        <taxon>Cactineae</taxon>
        <taxon>Cactaceae</taxon>
        <taxon>Opuntioideae</taxon>
        <taxon>Opuntia</taxon>
    </lineage>
</organism>
<accession>A0A7C9DKW8</accession>
<name>A0A7C9DKW8_OPUST</name>